<comment type="function">
    <text evidence="10">May act as a carbohydrate transporter.</text>
</comment>
<dbReference type="SMR" id="A0A444ZZF0"/>
<dbReference type="Pfam" id="PF02298">
    <property type="entry name" value="Cu_bind_like"/>
    <property type="match status" value="1"/>
</dbReference>
<evidence type="ECO:0000256" key="7">
    <source>
        <dbReference type="ARBA" id="ARBA00023157"/>
    </source>
</evidence>
<dbReference type="GO" id="GO:0012505">
    <property type="term" value="C:endomembrane system"/>
    <property type="evidence" value="ECO:0007669"/>
    <property type="project" value="UniProtKB-SubCell"/>
</dbReference>
<evidence type="ECO:0000256" key="6">
    <source>
        <dbReference type="ARBA" id="ARBA00023136"/>
    </source>
</evidence>
<keyword evidence="5" id="KW-0186">Copper</keyword>
<dbReference type="GO" id="GO:0046872">
    <property type="term" value="F:metal ion binding"/>
    <property type="evidence" value="ECO:0007669"/>
    <property type="project" value="UniProtKB-KW"/>
</dbReference>
<evidence type="ECO:0000256" key="9">
    <source>
        <dbReference type="ARBA" id="ARBA00035011"/>
    </source>
</evidence>
<evidence type="ECO:0000256" key="10">
    <source>
        <dbReference type="ARBA" id="ARBA00037626"/>
    </source>
</evidence>
<evidence type="ECO:0000256" key="2">
    <source>
        <dbReference type="ARBA" id="ARBA00022458"/>
    </source>
</evidence>
<dbReference type="Gramene" id="arahy.Tifrunner.gnm2.ann2.Ah13g399100.1">
    <property type="protein sequence ID" value="arahy.Tifrunner.gnm2.ann2.Ah13g399100.1-CDS"/>
    <property type="gene ID" value="arahy.Tifrunner.gnm2.ann2.Ah13g399100"/>
</dbReference>
<name>A0A444ZZF0_ARAHY</name>
<organism evidence="12 13">
    <name type="scientific">Arachis hypogaea</name>
    <name type="common">Peanut</name>
    <dbReference type="NCBI Taxonomy" id="3818"/>
    <lineage>
        <taxon>Eukaryota</taxon>
        <taxon>Viridiplantae</taxon>
        <taxon>Streptophyta</taxon>
        <taxon>Embryophyta</taxon>
        <taxon>Tracheophyta</taxon>
        <taxon>Spermatophyta</taxon>
        <taxon>Magnoliopsida</taxon>
        <taxon>eudicotyledons</taxon>
        <taxon>Gunneridae</taxon>
        <taxon>Pentapetalae</taxon>
        <taxon>rosids</taxon>
        <taxon>fabids</taxon>
        <taxon>Fabales</taxon>
        <taxon>Fabaceae</taxon>
        <taxon>Papilionoideae</taxon>
        <taxon>50 kb inversion clade</taxon>
        <taxon>dalbergioids sensu lato</taxon>
        <taxon>Dalbergieae</taxon>
        <taxon>Pterocarpus clade</taxon>
        <taxon>Arachis</taxon>
    </lineage>
</organism>
<sequence>MDYEKVHLSLLMSAMISYLTFVCVSSKATHIVGDRVGWASPGYNSFYENWSKNVTFNVGDVLLFQYNPGLSTVVHVNKDDYDHCTTRNVMQTYFRGNSSITLDHPGEYFFFCSVGKHCEAGQKLQITVSQGNPPSKTS</sequence>
<dbReference type="GO" id="GO:0009055">
    <property type="term" value="F:electron transfer activity"/>
    <property type="evidence" value="ECO:0007669"/>
    <property type="project" value="InterPro"/>
</dbReference>
<comment type="caution">
    <text evidence="12">The sequence shown here is derived from an EMBL/GenBank/DDBJ whole genome shotgun (WGS) entry which is preliminary data.</text>
</comment>
<evidence type="ECO:0000256" key="3">
    <source>
        <dbReference type="ARBA" id="ARBA00022723"/>
    </source>
</evidence>
<accession>A0A444ZZF0</accession>
<keyword evidence="3" id="KW-0479">Metal-binding</keyword>
<dbReference type="InterPro" id="IPR028871">
    <property type="entry name" value="BlueCu_1_BS"/>
</dbReference>
<dbReference type="PROSITE" id="PS51485">
    <property type="entry name" value="PHYTOCYANIN"/>
    <property type="match status" value="1"/>
</dbReference>
<dbReference type="Gene3D" id="2.60.40.420">
    <property type="entry name" value="Cupredoxins - blue copper proteins"/>
    <property type="match status" value="1"/>
</dbReference>
<keyword evidence="6" id="KW-0472">Membrane</keyword>
<dbReference type="Proteomes" id="UP000289738">
    <property type="component" value="Chromosome B03"/>
</dbReference>
<evidence type="ECO:0000313" key="13">
    <source>
        <dbReference type="Proteomes" id="UP000289738"/>
    </source>
</evidence>
<dbReference type="InterPro" id="IPR039391">
    <property type="entry name" value="Phytocyanin-like"/>
</dbReference>
<keyword evidence="2" id="KW-0536">Nodulation</keyword>
<feature type="domain" description="Phytocyanin" evidence="11">
    <location>
        <begin position="28"/>
        <end position="130"/>
    </location>
</feature>
<dbReference type="PANTHER" id="PTHR33021:SF264">
    <property type="entry name" value="OS05G0570900 PROTEIN"/>
    <property type="match status" value="1"/>
</dbReference>
<evidence type="ECO:0000313" key="12">
    <source>
        <dbReference type="EMBL" id="RYR19548.1"/>
    </source>
</evidence>
<evidence type="ECO:0000256" key="8">
    <source>
        <dbReference type="ARBA" id="ARBA00023180"/>
    </source>
</evidence>
<dbReference type="PANTHER" id="PTHR33021">
    <property type="entry name" value="BLUE COPPER PROTEIN"/>
    <property type="match status" value="1"/>
</dbReference>
<dbReference type="FunFam" id="2.60.40.420:FF:000034">
    <property type="entry name" value="Cupredoxin superfamily protein"/>
    <property type="match status" value="1"/>
</dbReference>
<gene>
    <name evidence="12" type="ORF">Ahy_B03g064359</name>
</gene>
<keyword evidence="8" id="KW-0325">Glycoprotein</keyword>
<dbReference type="PROSITE" id="PS00196">
    <property type="entry name" value="COPPER_BLUE"/>
    <property type="match status" value="1"/>
</dbReference>
<evidence type="ECO:0000256" key="4">
    <source>
        <dbReference type="ARBA" id="ARBA00022729"/>
    </source>
</evidence>
<evidence type="ECO:0000256" key="1">
    <source>
        <dbReference type="ARBA" id="ARBA00004308"/>
    </source>
</evidence>
<dbReference type="InterPro" id="IPR003245">
    <property type="entry name" value="Phytocyanin_dom"/>
</dbReference>
<evidence type="ECO:0000256" key="5">
    <source>
        <dbReference type="ARBA" id="ARBA00023008"/>
    </source>
</evidence>
<evidence type="ECO:0000259" key="11">
    <source>
        <dbReference type="PROSITE" id="PS51485"/>
    </source>
</evidence>
<keyword evidence="13" id="KW-1185">Reference proteome</keyword>
<dbReference type="EMBL" id="SDMP01000013">
    <property type="protein sequence ID" value="RYR19548.1"/>
    <property type="molecule type" value="Genomic_DNA"/>
</dbReference>
<comment type="subcellular location">
    <subcellularLocation>
        <location evidence="1">Endomembrane system</location>
    </subcellularLocation>
</comment>
<dbReference type="GO" id="GO:0009877">
    <property type="term" value="P:nodulation"/>
    <property type="evidence" value="ECO:0007669"/>
    <property type="project" value="UniProtKB-KW"/>
</dbReference>
<dbReference type="InterPro" id="IPR008972">
    <property type="entry name" value="Cupredoxin"/>
</dbReference>
<keyword evidence="7" id="KW-1015">Disulfide bond</keyword>
<reference evidence="12 13" key="1">
    <citation type="submission" date="2019-01" db="EMBL/GenBank/DDBJ databases">
        <title>Sequencing of cultivated peanut Arachis hypogaea provides insights into genome evolution and oil improvement.</title>
        <authorList>
            <person name="Chen X."/>
        </authorList>
    </citation>
    <scope>NUCLEOTIDE SEQUENCE [LARGE SCALE GENOMIC DNA]</scope>
    <source>
        <strain evidence="13">cv. Fuhuasheng</strain>
        <tissue evidence="12">Leaves</tissue>
    </source>
</reference>
<keyword evidence="4" id="KW-0732">Signal</keyword>
<dbReference type="SUPFAM" id="SSF49503">
    <property type="entry name" value="Cupredoxins"/>
    <property type="match status" value="1"/>
</dbReference>
<proteinExistence type="inferred from homology"/>
<dbReference type="GO" id="GO:0005886">
    <property type="term" value="C:plasma membrane"/>
    <property type="evidence" value="ECO:0007669"/>
    <property type="project" value="TreeGrafter"/>
</dbReference>
<protein>
    <recommendedName>
        <fullName evidence="11">Phytocyanin domain-containing protein</fullName>
    </recommendedName>
</protein>
<dbReference type="AlphaFoldDB" id="A0A444ZZF0"/>
<comment type="similarity">
    <text evidence="9">Belongs to the early nodulin-like (ENODL) family.</text>
</comment>